<evidence type="ECO:0000313" key="7">
    <source>
        <dbReference type="EMBL" id="EKX41675.1"/>
    </source>
</evidence>
<reference evidence="7 9" key="1">
    <citation type="journal article" date="2012" name="Nature">
        <title>Algal genomes reveal evolutionary mosaicism and the fate of nucleomorphs.</title>
        <authorList>
            <consortium name="DOE Joint Genome Institute"/>
            <person name="Curtis B.A."/>
            <person name="Tanifuji G."/>
            <person name="Burki F."/>
            <person name="Gruber A."/>
            <person name="Irimia M."/>
            <person name="Maruyama S."/>
            <person name="Arias M.C."/>
            <person name="Ball S.G."/>
            <person name="Gile G.H."/>
            <person name="Hirakawa Y."/>
            <person name="Hopkins J.F."/>
            <person name="Kuo A."/>
            <person name="Rensing S.A."/>
            <person name="Schmutz J."/>
            <person name="Symeonidi A."/>
            <person name="Elias M."/>
            <person name="Eveleigh R.J."/>
            <person name="Herman E.K."/>
            <person name="Klute M.J."/>
            <person name="Nakayama T."/>
            <person name="Obornik M."/>
            <person name="Reyes-Prieto A."/>
            <person name="Armbrust E.V."/>
            <person name="Aves S.J."/>
            <person name="Beiko R.G."/>
            <person name="Coutinho P."/>
            <person name="Dacks J.B."/>
            <person name="Durnford D.G."/>
            <person name="Fast N.M."/>
            <person name="Green B.R."/>
            <person name="Grisdale C.J."/>
            <person name="Hempel F."/>
            <person name="Henrissat B."/>
            <person name="Hoppner M.P."/>
            <person name="Ishida K."/>
            <person name="Kim E."/>
            <person name="Koreny L."/>
            <person name="Kroth P.G."/>
            <person name="Liu Y."/>
            <person name="Malik S.B."/>
            <person name="Maier U.G."/>
            <person name="McRose D."/>
            <person name="Mock T."/>
            <person name="Neilson J.A."/>
            <person name="Onodera N.T."/>
            <person name="Poole A.M."/>
            <person name="Pritham E.J."/>
            <person name="Richards T.A."/>
            <person name="Rocap G."/>
            <person name="Roy S.W."/>
            <person name="Sarai C."/>
            <person name="Schaack S."/>
            <person name="Shirato S."/>
            <person name="Slamovits C.H."/>
            <person name="Spencer D.F."/>
            <person name="Suzuki S."/>
            <person name="Worden A.Z."/>
            <person name="Zauner S."/>
            <person name="Barry K."/>
            <person name="Bell C."/>
            <person name="Bharti A.K."/>
            <person name="Crow J.A."/>
            <person name="Grimwood J."/>
            <person name="Kramer R."/>
            <person name="Lindquist E."/>
            <person name="Lucas S."/>
            <person name="Salamov A."/>
            <person name="McFadden G.I."/>
            <person name="Lane C.E."/>
            <person name="Keeling P.J."/>
            <person name="Gray M.W."/>
            <person name="Grigoriev I.V."/>
            <person name="Archibald J.M."/>
        </authorList>
    </citation>
    <scope>NUCLEOTIDE SEQUENCE</scope>
    <source>
        <strain evidence="7 9">CCMP2712</strain>
    </source>
</reference>
<dbReference type="Proteomes" id="UP000011087">
    <property type="component" value="Unassembled WGS sequence"/>
</dbReference>
<reference evidence="8" key="3">
    <citation type="submission" date="2015-06" db="UniProtKB">
        <authorList>
            <consortium name="EnsemblProtists"/>
        </authorList>
    </citation>
    <scope>IDENTIFICATION</scope>
</reference>
<evidence type="ECO:0000259" key="6">
    <source>
        <dbReference type="PROSITE" id="PS51519"/>
    </source>
</evidence>
<gene>
    <name evidence="7" type="ORF">GUITHDRAFT_112382</name>
</gene>
<keyword evidence="2" id="KW-0238">DNA-binding</keyword>
<dbReference type="PROSITE" id="PS51519">
    <property type="entry name" value="RWP_RK"/>
    <property type="match status" value="1"/>
</dbReference>
<evidence type="ECO:0000256" key="1">
    <source>
        <dbReference type="ARBA" id="ARBA00023015"/>
    </source>
</evidence>
<dbReference type="GO" id="GO:0003677">
    <property type="term" value="F:DNA binding"/>
    <property type="evidence" value="ECO:0007669"/>
    <property type="project" value="UniProtKB-KW"/>
</dbReference>
<keyword evidence="1" id="KW-0805">Transcription regulation</keyword>
<dbReference type="EMBL" id="JH993022">
    <property type="protein sequence ID" value="EKX41675.1"/>
    <property type="molecule type" value="Genomic_DNA"/>
</dbReference>
<feature type="domain" description="RWP-RK" evidence="6">
    <location>
        <begin position="1"/>
        <end position="49"/>
    </location>
</feature>
<evidence type="ECO:0000313" key="8">
    <source>
        <dbReference type="EnsemblProtists" id="EKX41675"/>
    </source>
</evidence>
<dbReference type="GeneID" id="17298227"/>
<dbReference type="PaxDb" id="55529-EKX41675"/>
<evidence type="ECO:0000313" key="9">
    <source>
        <dbReference type="Proteomes" id="UP000011087"/>
    </source>
</evidence>
<keyword evidence="9" id="KW-1185">Reference proteome</keyword>
<evidence type="ECO:0000256" key="4">
    <source>
        <dbReference type="ARBA" id="ARBA00023242"/>
    </source>
</evidence>
<name>L1J0Q4_GUITC</name>
<proteinExistence type="predicted"/>
<sequence length="173" mass="18610">MGICITAIKKVCRKLGIHKWPYRDLKERKNAAGKSLSEGGPSVPLETLSEASEYARLRGGAAGEESDSKDSDPQEAQSDQDSKLNTLCIAALELSQSDTKQGGQRRVVKSERSQGKSNFKQTVANTQRHRETSGKASAGDDRANEGSSSSSRNVAIASSDRNSERIEVSKLLG</sequence>
<dbReference type="Pfam" id="PF02042">
    <property type="entry name" value="RWP-RK"/>
    <property type="match status" value="1"/>
</dbReference>
<organism evidence="7">
    <name type="scientific">Guillardia theta (strain CCMP2712)</name>
    <name type="common">Cryptophyte</name>
    <dbReference type="NCBI Taxonomy" id="905079"/>
    <lineage>
        <taxon>Eukaryota</taxon>
        <taxon>Cryptophyceae</taxon>
        <taxon>Pyrenomonadales</taxon>
        <taxon>Geminigeraceae</taxon>
        <taxon>Guillardia</taxon>
    </lineage>
</organism>
<evidence type="ECO:0000256" key="3">
    <source>
        <dbReference type="ARBA" id="ARBA00023163"/>
    </source>
</evidence>
<feature type="region of interest" description="Disordered" evidence="5">
    <location>
        <begin position="28"/>
        <end position="82"/>
    </location>
</feature>
<protein>
    <recommendedName>
        <fullName evidence="6">RWP-RK domain-containing protein</fullName>
    </recommendedName>
</protein>
<evidence type="ECO:0000256" key="5">
    <source>
        <dbReference type="SAM" id="MobiDB-lite"/>
    </source>
</evidence>
<reference evidence="9" key="2">
    <citation type="submission" date="2012-11" db="EMBL/GenBank/DDBJ databases">
        <authorList>
            <person name="Kuo A."/>
            <person name="Curtis B.A."/>
            <person name="Tanifuji G."/>
            <person name="Burki F."/>
            <person name="Gruber A."/>
            <person name="Irimia M."/>
            <person name="Maruyama S."/>
            <person name="Arias M.C."/>
            <person name="Ball S.G."/>
            <person name="Gile G.H."/>
            <person name="Hirakawa Y."/>
            <person name="Hopkins J.F."/>
            <person name="Rensing S.A."/>
            <person name="Schmutz J."/>
            <person name="Symeonidi A."/>
            <person name="Elias M."/>
            <person name="Eveleigh R.J."/>
            <person name="Herman E.K."/>
            <person name="Klute M.J."/>
            <person name="Nakayama T."/>
            <person name="Obornik M."/>
            <person name="Reyes-Prieto A."/>
            <person name="Armbrust E.V."/>
            <person name="Aves S.J."/>
            <person name="Beiko R.G."/>
            <person name="Coutinho P."/>
            <person name="Dacks J.B."/>
            <person name="Durnford D.G."/>
            <person name="Fast N.M."/>
            <person name="Green B.R."/>
            <person name="Grisdale C."/>
            <person name="Hempe F."/>
            <person name="Henrissat B."/>
            <person name="Hoppner M.P."/>
            <person name="Ishida K.-I."/>
            <person name="Kim E."/>
            <person name="Koreny L."/>
            <person name="Kroth P.G."/>
            <person name="Liu Y."/>
            <person name="Malik S.-B."/>
            <person name="Maier U.G."/>
            <person name="McRose D."/>
            <person name="Mock T."/>
            <person name="Neilson J.A."/>
            <person name="Onodera N.T."/>
            <person name="Poole A.M."/>
            <person name="Pritham E.J."/>
            <person name="Richards T.A."/>
            <person name="Rocap G."/>
            <person name="Roy S.W."/>
            <person name="Sarai C."/>
            <person name="Schaack S."/>
            <person name="Shirato S."/>
            <person name="Slamovits C.H."/>
            <person name="Spencer D.F."/>
            <person name="Suzuki S."/>
            <person name="Worden A.Z."/>
            <person name="Zauner S."/>
            <person name="Barry K."/>
            <person name="Bell C."/>
            <person name="Bharti A.K."/>
            <person name="Crow J.A."/>
            <person name="Grimwood J."/>
            <person name="Kramer R."/>
            <person name="Lindquist E."/>
            <person name="Lucas S."/>
            <person name="Salamov A."/>
            <person name="McFadden G.I."/>
            <person name="Lane C.E."/>
            <person name="Keeling P.J."/>
            <person name="Gray M.W."/>
            <person name="Grigoriev I.V."/>
            <person name="Archibald J.M."/>
        </authorList>
    </citation>
    <scope>NUCLEOTIDE SEQUENCE</scope>
    <source>
        <strain evidence="9">CCMP2712</strain>
    </source>
</reference>
<dbReference type="RefSeq" id="XP_005828655.1">
    <property type="nucleotide sequence ID" value="XM_005828598.1"/>
</dbReference>
<feature type="compositionally biased region" description="Basic and acidic residues" evidence="5">
    <location>
        <begin position="161"/>
        <end position="173"/>
    </location>
</feature>
<dbReference type="InterPro" id="IPR003035">
    <property type="entry name" value="RWP-RK_dom"/>
</dbReference>
<feature type="compositionally biased region" description="Polar residues" evidence="5">
    <location>
        <begin position="115"/>
        <end position="126"/>
    </location>
</feature>
<dbReference type="AlphaFoldDB" id="L1J0Q4"/>
<dbReference type="KEGG" id="gtt:GUITHDRAFT_112382"/>
<dbReference type="HOGENOM" id="CLU_1550468_0_0_1"/>
<keyword evidence="3" id="KW-0804">Transcription</keyword>
<keyword evidence="4" id="KW-0539">Nucleus</keyword>
<accession>L1J0Q4</accession>
<evidence type="ECO:0000256" key="2">
    <source>
        <dbReference type="ARBA" id="ARBA00023125"/>
    </source>
</evidence>
<feature type="region of interest" description="Disordered" evidence="5">
    <location>
        <begin position="95"/>
        <end position="173"/>
    </location>
</feature>
<dbReference type="EnsemblProtists" id="EKX41675">
    <property type="protein sequence ID" value="EKX41675"/>
    <property type="gene ID" value="GUITHDRAFT_112382"/>
</dbReference>
<feature type="compositionally biased region" description="Basic and acidic residues" evidence="5">
    <location>
        <begin position="128"/>
        <end position="144"/>
    </location>
</feature>